<evidence type="ECO:0000313" key="2">
    <source>
        <dbReference type="Proteomes" id="UP000218287"/>
    </source>
</evidence>
<dbReference type="InterPro" id="IPR007460">
    <property type="entry name" value="BrnT_toxin"/>
</dbReference>
<gene>
    <name evidence="1" type="ORF">NIES21_11470</name>
</gene>
<dbReference type="EMBL" id="AP018174">
    <property type="protein sequence ID" value="BAY15331.1"/>
    <property type="molecule type" value="Genomic_DNA"/>
</dbReference>
<evidence type="ECO:0000313" key="1">
    <source>
        <dbReference type="EMBL" id="BAY15331.1"/>
    </source>
</evidence>
<dbReference type="InterPro" id="IPR038573">
    <property type="entry name" value="BrnT_sf"/>
</dbReference>
<name>A0A1Z4GCU3_9CYAN</name>
<accession>A0A1Z4GCU3</accession>
<dbReference type="AlphaFoldDB" id="A0A1Z4GCU3"/>
<protein>
    <recommendedName>
        <fullName evidence="3">BrnT family toxin</fullName>
    </recommendedName>
</protein>
<organism evidence="1 2">
    <name type="scientific">Anabaenopsis circularis NIES-21</name>
    <dbReference type="NCBI Taxonomy" id="1085406"/>
    <lineage>
        <taxon>Bacteria</taxon>
        <taxon>Bacillati</taxon>
        <taxon>Cyanobacteriota</taxon>
        <taxon>Cyanophyceae</taxon>
        <taxon>Nostocales</taxon>
        <taxon>Nodulariaceae</taxon>
        <taxon>Anabaenopsis</taxon>
    </lineage>
</organism>
<dbReference type="Pfam" id="PF04365">
    <property type="entry name" value="BrnT_toxin"/>
    <property type="match status" value="1"/>
</dbReference>
<reference evidence="1 2" key="1">
    <citation type="submission" date="2017-06" db="EMBL/GenBank/DDBJ databases">
        <title>Genome sequencing of cyanobaciteial culture collection at National Institute for Environmental Studies (NIES).</title>
        <authorList>
            <person name="Hirose Y."/>
            <person name="Shimura Y."/>
            <person name="Fujisawa T."/>
            <person name="Nakamura Y."/>
            <person name="Kawachi M."/>
        </authorList>
    </citation>
    <scope>NUCLEOTIDE SEQUENCE [LARGE SCALE GENOMIC DNA]</scope>
    <source>
        <strain evidence="1 2">NIES-21</strain>
    </source>
</reference>
<dbReference type="OrthoDB" id="428036at2"/>
<keyword evidence="2" id="KW-1185">Reference proteome</keyword>
<dbReference type="Gene3D" id="3.10.450.530">
    <property type="entry name" value="Ribonuclease toxin, BrnT, of type II toxin-antitoxin system"/>
    <property type="match status" value="1"/>
</dbReference>
<dbReference type="Proteomes" id="UP000218287">
    <property type="component" value="Chromosome"/>
</dbReference>
<sequence>MNQLLFEWDNEKNKINQKKHGVSFEEAKSVFYDDNAIEFWDEDHSDAEDRFLLLGRSSKMRILLIVHCFREQESIIRIISARKATQKETQQYRG</sequence>
<evidence type="ECO:0008006" key="3">
    <source>
        <dbReference type="Google" id="ProtNLM"/>
    </source>
</evidence>
<proteinExistence type="predicted"/>